<dbReference type="EMBL" id="KZ613500">
    <property type="protein sequence ID" value="PMD17280.1"/>
    <property type="molecule type" value="Genomic_DNA"/>
</dbReference>
<dbReference type="OrthoDB" id="5292518at2759"/>
<keyword evidence="4" id="KW-1185">Reference proteome</keyword>
<dbReference type="Proteomes" id="UP000235672">
    <property type="component" value="Unassembled WGS sequence"/>
</dbReference>
<dbReference type="AlphaFoldDB" id="A0A2J6PTB4"/>
<evidence type="ECO:0000313" key="4">
    <source>
        <dbReference type="Proteomes" id="UP000235672"/>
    </source>
</evidence>
<accession>A0A2J6PTB4</accession>
<name>A0A2J6PTB4_9HELO</name>
<feature type="compositionally biased region" description="Low complexity" evidence="1">
    <location>
        <begin position="465"/>
        <end position="475"/>
    </location>
</feature>
<feature type="region of interest" description="Disordered" evidence="1">
    <location>
        <begin position="332"/>
        <end position="373"/>
    </location>
</feature>
<dbReference type="STRING" id="1745343.A0A2J6PTB4"/>
<keyword evidence="2" id="KW-1133">Transmembrane helix</keyword>
<gene>
    <name evidence="3" type="ORF">NA56DRAFT_707792</name>
</gene>
<protein>
    <submittedName>
        <fullName evidence="3">Uncharacterized protein</fullName>
    </submittedName>
</protein>
<keyword evidence="2" id="KW-0472">Membrane</keyword>
<organism evidence="3 4">
    <name type="scientific">Hyaloscypha hepaticicola</name>
    <dbReference type="NCBI Taxonomy" id="2082293"/>
    <lineage>
        <taxon>Eukaryota</taxon>
        <taxon>Fungi</taxon>
        <taxon>Dikarya</taxon>
        <taxon>Ascomycota</taxon>
        <taxon>Pezizomycotina</taxon>
        <taxon>Leotiomycetes</taxon>
        <taxon>Helotiales</taxon>
        <taxon>Hyaloscyphaceae</taxon>
        <taxon>Hyaloscypha</taxon>
    </lineage>
</organism>
<feature type="compositionally biased region" description="Polar residues" evidence="1">
    <location>
        <begin position="483"/>
        <end position="501"/>
    </location>
</feature>
<sequence length="633" mass="67738">MLGPEICWSCTVGLAARYIRESWRSIFPDKRRCGGSTAQKQHDKHAEARIVLPQRVEYVQRILELSPTQHSTVIVAYPKVTEGPPLVRRKLGSSHWDLIHEGIQGQKRDATICGTDYSLCPQSLGGGCCPMGRVCGSSSCYPSSAATASACGQAGYYGCGVEEGGGCCPTGYVCGVNNCSPSPGVSFSETCGLSSTLCASSFGYGCCKSGYSCWYSSCYATNVVTFEVTETVTTTDGNANPQTITTTITTETIPGLPTSTPTTVAVIIQLTPSATPIPKQAASSVPNGGLTTPELGGIIGGAIFILIVLLIAAFMILRRLNRAIKASEMANSYNSSSDHRTRPSAPRPVDIDALSNDPFMMSPSEAGDSIARPYRLSDSTNVIYEMGTPETNTPPHLSSPFSPRTPPFTHHPKGYKPVSTTSGESIYSRSRHGSVELPTPPSQQNPGSYFDYPPQGSWHRGSADSSPSQMPMSRRPSQHHRQWSNASDQSQVSQASNTSNPAELDAGKDGRPASPRRSSFTKALHELSAGITRIVSFRRRSNAPVLTGGPVRAERPLEWLGGGGTFGQGLGFIPEAGESKVNIEAEGGISNRQMRELALRDRQSPIVKEGTRVFSQEITQEVPEFLMGTEPGR</sequence>
<evidence type="ECO:0000313" key="3">
    <source>
        <dbReference type="EMBL" id="PMD17280.1"/>
    </source>
</evidence>
<proteinExistence type="predicted"/>
<feature type="compositionally biased region" description="Polar residues" evidence="1">
    <location>
        <begin position="418"/>
        <end position="428"/>
    </location>
</feature>
<feature type="region of interest" description="Disordered" evidence="1">
    <location>
        <begin position="385"/>
        <end position="518"/>
    </location>
</feature>
<feature type="transmembrane region" description="Helical" evidence="2">
    <location>
        <begin position="295"/>
        <end position="317"/>
    </location>
</feature>
<evidence type="ECO:0000256" key="1">
    <source>
        <dbReference type="SAM" id="MobiDB-lite"/>
    </source>
</evidence>
<reference evidence="3 4" key="1">
    <citation type="submission" date="2016-05" db="EMBL/GenBank/DDBJ databases">
        <title>A degradative enzymes factory behind the ericoid mycorrhizal symbiosis.</title>
        <authorList>
            <consortium name="DOE Joint Genome Institute"/>
            <person name="Martino E."/>
            <person name="Morin E."/>
            <person name="Grelet G."/>
            <person name="Kuo A."/>
            <person name="Kohler A."/>
            <person name="Daghino S."/>
            <person name="Barry K."/>
            <person name="Choi C."/>
            <person name="Cichocki N."/>
            <person name="Clum A."/>
            <person name="Copeland A."/>
            <person name="Hainaut M."/>
            <person name="Haridas S."/>
            <person name="Labutti K."/>
            <person name="Lindquist E."/>
            <person name="Lipzen A."/>
            <person name="Khouja H.-R."/>
            <person name="Murat C."/>
            <person name="Ohm R."/>
            <person name="Olson A."/>
            <person name="Spatafora J."/>
            <person name="Veneault-Fourrey C."/>
            <person name="Henrissat B."/>
            <person name="Grigoriev I."/>
            <person name="Martin F."/>
            <person name="Perotto S."/>
        </authorList>
    </citation>
    <scope>NUCLEOTIDE SEQUENCE [LARGE SCALE GENOMIC DNA]</scope>
    <source>
        <strain evidence="3 4">UAMH 7357</strain>
    </source>
</reference>
<evidence type="ECO:0000256" key="2">
    <source>
        <dbReference type="SAM" id="Phobius"/>
    </source>
</evidence>
<keyword evidence="2" id="KW-0812">Transmembrane</keyword>